<comment type="caution">
    <text evidence="2">The sequence shown here is derived from an EMBL/GenBank/DDBJ whole genome shotgun (WGS) entry which is preliminary data.</text>
</comment>
<dbReference type="Pfam" id="PF05833">
    <property type="entry name" value="NFACT_N"/>
    <property type="match status" value="1"/>
</dbReference>
<evidence type="ECO:0000259" key="1">
    <source>
        <dbReference type="Pfam" id="PF18297"/>
    </source>
</evidence>
<dbReference type="RefSeq" id="WP_028256049.1">
    <property type="nucleotide sequence ID" value="NZ_JACJLA010000005.1"/>
</dbReference>
<gene>
    <name evidence="2" type="ORF">H6A01_03885</name>
</gene>
<dbReference type="EMBL" id="JACJLA010000005">
    <property type="protein sequence ID" value="MBM6912472.1"/>
    <property type="molecule type" value="Genomic_DNA"/>
</dbReference>
<dbReference type="PANTHER" id="PTHR15239">
    <property type="entry name" value="NUCLEAR EXPORT MEDIATOR FACTOR NEMF"/>
    <property type="match status" value="1"/>
</dbReference>
<dbReference type="Pfam" id="PF18297">
    <property type="entry name" value="NFACT-R_2"/>
    <property type="match status" value="1"/>
</dbReference>
<dbReference type="Gene3D" id="2.30.310.10">
    <property type="entry name" value="ibrinogen binding protein from staphylococcus aureus domain"/>
    <property type="match status" value="1"/>
</dbReference>
<dbReference type="PANTHER" id="PTHR15239:SF6">
    <property type="entry name" value="RIBOSOME QUALITY CONTROL COMPLEX SUBUNIT NEMF"/>
    <property type="match status" value="1"/>
</dbReference>
<sequence length="578" mass="65131">MNLDGLTLSVLVRELAAHIVNSQIQRLLQIDKTTLLFRLNTHNGNRNLIITVGAKPSIYMANHLTDIPKEPTSLCMFLRKHIEGARLTSIEQVNGDRIIHITADKLALDGTLVATHIYVELMGKYSNCIFVQDGVVLESLIHVSPVMNRERTVSPKQPYELPPNAERTSIFDFSEKEIKGILHSFPDDTVGKTIRKLFNGFGPVLLREVCYRAKINEKDIWGNLSEDSIDQLATALYSLRCELATANVLYEYTLTSGKKIASPIPLSYLTTDESASQTVHDSLSYAIETDITASGSIHTAGHDLERLLTQAIKKEELRHSKIEAEVSDTSKADTYKAYGDLLMINAYQDSHYAASITVDNVLIDPVVPITIPLTPELSIVENAQSYYKLYTKLKNRTKSGRYQLEQSRIRIDYLQSILYSLELATTSNEVQAIRTECESAGLIKKSKKPLPYKPAKDNFIRIHLDGGELIIGRNNQQNDYLTHRWAKPFDTWFHTLHTQGSHVILKCDGEPTEELLELAARYAAYFSKARESSKVPVDYTLVKYIKKPPASPPGFVIYTHQKTLYVDPLIPQEDVIQQ</sequence>
<name>A0ABS2GF61_9FIRM</name>
<accession>A0ABS2GF61</accession>
<dbReference type="Proteomes" id="UP000707138">
    <property type="component" value="Unassembled WGS sequence"/>
</dbReference>
<evidence type="ECO:0000313" key="3">
    <source>
        <dbReference type="Proteomes" id="UP000707138"/>
    </source>
</evidence>
<evidence type="ECO:0000313" key="2">
    <source>
        <dbReference type="EMBL" id="MBM6912472.1"/>
    </source>
</evidence>
<dbReference type="InterPro" id="IPR051608">
    <property type="entry name" value="RQC_Subunit_NEMF"/>
</dbReference>
<protein>
    <submittedName>
        <fullName evidence="2">NFACT family protein</fullName>
    </submittedName>
</protein>
<keyword evidence="3" id="KW-1185">Reference proteome</keyword>
<reference evidence="2 3" key="1">
    <citation type="journal article" date="2021" name="Sci. Rep.">
        <title>The distribution of antibiotic resistance genes in chicken gut microbiota commensals.</title>
        <authorList>
            <person name="Juricova H."/>
            <person name="Matiasovicova J."/>
            <person name="Kubasova T."/>
            <person name="Cejkova D."/>
            <person name="Rychlik I."/>
        </authorList>
    </citation>
    <scope>NUCLEOTIDE SEQUENCE [LARGE SCALE GENOMIC DNA]</scope>
    <source>
        <strain evidence="2 3">An537</strain>
    </source>
</reference>
<dbReference type="InterPro" id="IPR059101">
    <property type="entry name" value="NFACT-R_2"/>
</dbReference>
<feature type="domain" description="NFACT protein RNA binding" evidence="1">
    <location>
        <begin position="468"/>
        <end position="540"/>
    </location>
</feature>
<organism evidence="2 3">
    <name type="scientific">Veillonella magna</name>
    <dbReference type="NCBI Taxonomy" id="464322"/>
    <lineage>
        <taxon>Bacteria</taxon>
        <taxon>Bacillati</taxon>
        <taxon>Bacillota</taxon>
        <taxon>Negativicutes</taxon>
        <taxon>Veillonellales</taxon>
        <taxon>Veillonellaceae</taxon>
        <taxon>Veillonella</taxon>
    </lineage>
</organism>
<proteinExistence type="predicted"/>